<dbReference type="InterPro" id="IPR025665">
    <property type="entry name" value="Beta-barrel_OMP_2"/>
</dbReference>
<protein>
    <recommendedName>
        <fullName evidence="1">Outer membrane protein beta-barrel domain-containing protein</fullName>
    </recommendedName>
</protein>
<evidence type="ECO:0000259" key="1">
    <source>
        <dbReference type="Pfam" id="PF13568"/>
    </source>
</evidence>
<proteinExistence type="predicted"/>
<accession>A0A3B1D3A9</accession>
<gene>
    <name evidence="2" type="ORF">MNBD_IGNAVI01-3147</name>
</gene>
<feature type="domain" description="Outer membrane protein beta-barrel" evidence="1">
    <location>
        <begin position="26"/>
        <end position="196"/>
    </location>
</feature>
<organism evidence="2">
    <name type="scientific">hydrothermal vent metagenome</name>
    <dbReference type="NCBI Taxonomy" id="652676"/>
    <lineage>
        <taxon>unclassified sequences</taxon>
        <taxon>metagenomes</taxon>
        <taxon>ecological metagenomes</taxon>
    </lineage>
</organism>
<dbReference type="EMBL" id="UOGD01000325">
    <property type="protein sequence ID" value="VAX26155.1"/>
    <property type="molecule type" value="Genomic_DNA"/>
</dbReference>
<evidence type="ECO:0000313" key="2">
    <source>
        <dbReference type="EMBL" id="VAX26155.1"/>
    </source>
</evidence>
<dbReference type="Pfam" id="PF13568">
    <property type="entry name" value="OMP_b-brl_2"/>
    <property type="match status" value="1"/>
</dbReference>
<dbReference type="AlphaFoldDB" id="A0A3B1D3A9"/>
<reference evidence="2" key="1">
    <citation type="submission" date="2018-06" db="EMBL/GenBank/DDBJ databases">
        <authorList>
            <person name="Zhirakovskaya E."/>
        </authorList>
    </citation>
    <scope>NUCLEOTIDE SEQUENCE</scope>
</reference>
<name>A0A3B1D3A9_9ZZZZ</name>
<sequence>MKKRNQIIVLFLTVILVSNISNAQFRMTVGPEIGFNLNLHTGSDLDEGGSGLGVGLNGIVDMSFTSNRAIGIITGLSFYNNRSGSSSQLISQNGVNYSIDNDVSIAYFEIITLFKYRIPNVGVYFVFGPQVGFDMSAQLARDILVVGGQRVQKTKNTLQDTQTRFELRFGGGWDIELSPLITLAPQLTFGLGLTNVVEDVDYSIYTFALSVACKFNVIR</sequence>